<accession>F5YLT7</accession>
<evidence type="ECO:0000313" key="1">
    <source>
        <dbReference type="EMBL" id="AEF84100.1"/>
    </source>
</evidence>
<dbReference type="AlphaFoldDB" id="F5YLT7"/>
<sequence>MVFLLIMALGACGDPVIPQEYTVVMPSLPSLWEETLGQAHWRLIWLNQEGVYQTAETAGGKAAVSVVQEWATGILAFPYWPSRGVLPGEMRPAGGIFPFDAKEGSIYLSWQGGPEAWFYREMAAATEASADPGKRRPEYFDWPRFRSLLASSSVPPEIQADPWRADWTDIAVRTVKSGFDRRRISLRKEVELPVSREALLREGPGQPGETIGPFIGPSPFAKPVIAEPGVGFRFRVGAETDTYVSAGGLLRVSRSGWMWVKAGN</sequence>
<protein>
    <submittedName>
        <fullName evidence="1">Uncharacterized protein</fullName>
    </submittedName>
</protein>
<name>F5YLT7_TREPZ</name>
<proteinExistence type="predicted"/>
<dbReference type="Proteomes" id="UP000009223">
    <property type="component" value="Chromosome"/>
</dbReference>
<reference evidence="2" key="1">
    <citation type="submission" date="2009-12" db="EMBL/GenBank/DDBJ databases">
        <title>Complete sequence of Treponema primitia strain ZAS-2.</title>
        <authorList>
            <person name="Tetu S.G."/>
            <person name="Matson E."/>
            <person name="Ren Q."/>
            <person name="Seshadri R."/>
            <person name="Elbourne L."/>
            <person name="Hassan K.A."/>
            <person name="Durkin A."/>
            <person name="Radune D."/>
            <person name="Mohamoud Y."/>
            <person name="Shay R."/>
            <person name="Jin S."/>
            <person name="Zhang X."/>
            <person name="Lucey K."/>
            <person name="Ballor N.R."/>
            <person name="Ottesen E."/>
            <person name="Rosenthal R."/>
            <person name="Allen A."/>
            <person name="Leadbetter J.R."/>
            <person name="Paulsen I.T."/>
        </authorList>
    </citation>
    <scope>NUCLEOTIDE SEQUENCE [LARGE SCALE GENOMIC DNA]</scope>
    <source>
        <strain evidence="2">ATCC BAA-887 / DSM 12427 / ZAS-2</strain>
    </source>
</reference>
<organism evidence="1 2">
    <name type="scientific">Treponema primitia (strain ATCC BAA-887 / DSM 12427 / ZAS-2)</name>
    <dbReference type="NCBI Taxonomy" id="545694"/>
    <lineage>
        <taxon>Bacteria</taxon>
        <taxon>Pseudomonadati</taxon>
        <taxon>Spirochaetota</taxon>
        <taxon>Spirochaetia</taxon>
        <taxon>Spirochaetales</taxon>
        <taxon>Treponemataceae</taxon>
        <taxon>Treponema</taxon>
    </lineage>
</organism>
<dbReference type="KEGG" id="tpi:TREPR_3142"/>
<gene>
    <name evidence="1" type="ordered locus">TREPR_3142</name>
</gene>
<dbReference type="STRING" id="545694.TREPR_3142"/>
<evidence type="ECO:0000313" key="2">
    <source>
        <dbReference type="Proteomes" id="UP000009223"/>
    </source>
</evidence>
<keyword evidence="2" id="KW-1185">Reference proteome</keyword>
<dbReference type="HOGENOM" id="CLU_1053531_0_0_12"/>
<dbReference type="eggNOG" id="ENOG5031CQC">
    <property type="taxonomic scope" value="Bacteria"/>
</dbReference>
<dbReference type="RefSeq" id="WP_015707121.1">
    <property type="nucleotide sequence ID" value="NC_015578.1"/>
</dbReference>
<reference evidence="1 2" key="2">
    <citation type="journal article" date="2011" name="ISME J.">
        <title>RNA-seq reveals cooperative metabolic interactions between two termite-gut spirochete species in co-culture.</title>
        <authorList>
            <person name="Rosenthal A.Z."/>
            <person name="Matson E.G."/>
            <person name="Eldar A."/>
            <person name="Leadbetter J.R."/>
        </authorList>
    </citation>
    <scope>NUCLEOTIDE SEQUENCE [LARGE SCALE GENOMIC DNA]</scope>
    <source>
        <strain evidence="2">ATCC BAA-887 / DSM 12427 / ZAS-2</strain>
    </source>
</reference>
<dbReference type="EMBL" id="CP001843">
    <property type="protein sequence ID" value="AEF84100.1"/>
    <property type="molecule type" value="Genomic_DNA"/>
</dbReference>